<comment type="caution">
    <text evidence="2">The sequence shown here is derived from an EMBL/GenBank/DDBJ whole genome shotgun (WGS) entry which is preliminary data.</text>
</comment>
<evidence type="ECO:0000313" key="3">
    <source>
        <dbReference type="Proteomes" id="UP001183643"/>
    </source>
</evidence>
<feature type="domain" description="DUF6879" evidence="1">
    <location>
        <begin position="21"/>
        <end position="190"/>
    </location>
</feature>
<organism evidence="2 3">
    <name type="scientific">Catenuloplanes atrovinosus</name>
    <dbReference type="NCBI Taxonomy" id="137266"/>
    <lineage>
        <taxon>Bacteria</taxon>
        <taxon>Bacillati</taxon>
        <taxon>Actinomycetota</taxon>
        <taxon>Actinomycetes</taxon>
        <taxon>Micromonosporales</taxon>
        <taxon>Micromonosporaceae</taxon>
        <taxon>Catenuloplanes</taxon>
    </lineage>
</organism>
<evidence type="ECO:0000259" key="1">
    <source>
        <dbReference type="Pfam" id="PF21806"/>
    </source>
</evidence>
<sequence length="205" mass="23197">MREVLDRSAGVRLSADEYRADFRERFWQSHEYDFWKLERRQTFAEPGDESWVAFSHGDWETALRLIAARRPQYESDARRMAELGFASYRVRVVEAPLTPYLQWELRLLRLMGATSDRVRVLDAARVGLHEASGPLPEVVTLGADVTYEVLYDDAGLADGAIRHTGAALTAACRQFIARLYESGEDVVAYVDREVAALPPPVPPRG</sequence>
<dbReference type="Pfam" id="PF21806">
    <property type="entry name" value="DUF6879"/>
    <property type="match status" value="1"/>
</dbReference>
<dbReference type="RefSeq" id="WP_310369763.1">
    <property type="nucleotide sequence ID" value="NZ_JAVDYB010000001.1"/>
</dbReference>
<dbReference type="EMBL" id="JAVDYB010000001">
    <property type="protein sequence ID" value="MDR7277451.1"/>
    <property type="molecule type" value="Genomic_DNA"/>
</dbReference>
<accession>A0AAE4CAB7</accession>
<dbReference type="Proteomes" id="UP001183643">
    <property type="component" value="Unassembled WGS sequence"/>
</dbReference>
<proteinExistence type="predicted"/>
<reference evidence="2" key="1">
    <citation type="submission" date="2023-07" db="EMBL/GenBank/DDBJ databases">
        <title>Sequencing the genomes of 1000 actinobacteria strains.</title>
        <authorList>
            <person name="Klenk H.-P."/>
        </authorList>
    </citation>
    <scope>NUCLEOTIDE SEQUENCE</scope>
    <source>
        <strain evidence="2">DSM 44707</strain>
    </source>
</reference>
<gene>
    <name evidence="2" type="ORF">J2S41_004229</name>
</gene>
<dbReference type="InterPro" id="IPR049244">
    <property type="entry name" value="DUF6879"/>
</dbReference>
<evidence type="ECO:0000313" key="2">
    <source>
        <dbReference type="EMBL" id="MDR7277451.1"/>
    </source>
</evidence>
<dbReference type="AlphaFoldDB" id="A0AAE4CAB7"/>
<keyword evidence="3" id="KW-1185">Reference proteome</keyword>
<name>A0AAE4CAB7_9ACTN</name>
<protein>
    <recommendedName>
        <fullName evidence="1">DUF6879 domain-containing protein</fullName>
    </recommendedName>
</protein>